<dbReference type="InterPro" id="IPR008514">
    <property type="entry name" value="T6SS_Hcp"/>
</dbReference>
<reference evidence="2" key="1">
    <citation type="journal article" date="2019" name="Int. J. Syst. Evol. Microbiol.">
        <title>The Global Catalogue of Microorganisms (GCM) 10K type strain sequencing project: providing services to taxonomists for standard genome sequencing and annotation.</title>
        <authorList>
            <consortium name="The Broad Institute Genomics Platform"/>
            <consortium name="The Broad Institute Genome Sequencing Center for Infectious Disease"/>
            <person name="Wu L."/>
            <person name="Ma J."/>
        </authorList>
    </citation>
    <scope>NUCLEOTIDE SEQUENCE [LARGE SCALE GENOMIC DNA]</scope>
    <source>
        <strain evidence="2">JCM 18715</strain>
    </source>
</reference>
<dbReference type="RefSeq" id="WP_345534846.1">
    <property type="nucleotide sequence ID" value="NZ_BAABLD010000017.1"/>
</dbReference>
<dbReference type="SUPFAM" id="SSF141452">
    <property type="entry name" value="Hcp1-like"/>
    <property type="match status" value="1"/>
</dbReference>
<dbReference type="PANTHER" id="PTHR36152:SF1">
    <property type="entry name" value="UBIQUITIN-LIKE DOMAIN-CONTAINING PROTEIN"/>
    <property type="match status" value="1"/>
</dbReference>
<comment type="caution">
    <text evidence="1">The sequence shown here is derived from an EMBL/GenBank/DDBJ whole genome shotgun (WGS) entry which is preliminary data.</text>
</comment>
<dbReference type="PANTHER" id="PTHR36152">
    <property type="entry name" value="CYTOPLASMIC PROTEIN-RELATED"/>
    <property type="match status" value="1"/>
</dbReference>
<evidence type="ECO:0000313" key="1">
    <source>
        <dbReference type="EMBL" id="GAA5172742.1"/>
    </source>
</evidence>
<name>A0ABP9R7R4_9RHOO</name>
<dbReference type="Proteomes" id="UP001500547">
    <property type="component" value="Unassembled WGS sequence"/>
</dbReference>
<dbReference type="InterPro" id="IPR036624">
    <property type="entry name" value="Hcp1-lik_sf"/>
</dbReference>
<sequence>MKDIYVKFEKGGSFDLKGESRDDAHKDWFEVSSWQHQVIQPKSATASTAGGHTAERCEHGAMIFTKDLDMTSPVIWAACSAGQTFNEVVIDFMRSDGAKRIKYLEIKLKNVLISSVTPSVMGEGIPTETFALTYAAVQWTYTQQDITGASKGNKVQAWSLAKNTPNYAV</sequence>
<evidence type="ECO:0000313" key="2">
    <source>
        <dbReference type="Proteomes" id="UP001500547"/>
    </source>
</evidence>
<proteinExistence type="predicted"/>
<keyword evidence="2" id="KW-1185">Reference proteome</keyword>
<protein>
    <submittedName>
        <fullName evidence="1">Type VI secretion system tube protein Hcp</fullName>
    </submittedName>
</protein>
<dbReference type="Gene3D" id="2.30.110.20">
    <property type="entry name" value="Hcp1-like"/>
    <property type="match status" value="1"/>
</dbReference>
<dbReference type="InterPro" id="IPR053165">
    <property type="entry name" value="HSI-I_assembly_Hcp1"/>
</dbReference>
<gene>
    <name evidence="1" type="ORF">GCM10025770_39420</name>
</gene>
<dbReference type="EMBL" id="BAABLD010000017">
    <property type="protein sequence ID" value="GAA5172742.1"/>
    <property type="molecule type" value="Genomic_DNA"/>
</dbReference>
<accession>A0ABP9R7R4</accession>
<dbReference type="NCBIfam" id="TIGR03344">
    <property type="entry name" value="VI_effect_Hcp1"/>
    <property type="match status" value="1"/>
</dbReference>
<dbReference type="Pfam" id="PF05638">
    <property type="entry name" value="T6SS_HCP"/>
    <property type="match status" value="1"/>
</dbReference>
<organism evidence="1 2">
    <name type="scientific">Viridibacterium curvum</name>
    <dbReference type="NCBI Taxonomy" id="1101404"/>
    <lineage>
        <taxon>Bacteria</taxon>
        <taxon>Pseudomonadati</taxon>
        <taxon>Pseudomonadota</taxon>
        <taxon>Betaproteobacteria</taxon>
        <taxon>Rhodocyclales</taxon>
        <taxon>Rhodocyclaceae</taxon>
        <taxon>Viridibacterium</taxon>
    </lineage>
</organism>